<keyword evidence="1" id="KW-0732">Signal</keyword>
<organism evidence="4 5">
    <name type="scientific">Sediminitomix flava</name>
    <dbReference type="NCBI Taxonomy" id="379075"/>
    <lineage>
        <taxon>Bacteria</taxon>
        <taxon>Pseudomonadati</taxon>
        <taxon>Bacteroidota</taxon>
        <taxon>Cytophagia</taxon>
        <taxon>Cytophagales</taxon>
        <taxon>Flammeovirgaceae</taxon>
        <taxon>Sediminitomix</taxon>
    </lineage>
</organism>
<dbReference type="Gene3D" id="2.60.40.2810">
    <property type="match status" value="2"/>
</dbReference>
<accession>A0A315Z9H1</accession>
<evidence type="ECO:0000313" key="4">
    <source>
        <dbReference type="EMBL" id="PWJ41922.1"/>
    </source>
</evidence>
<dbReference type="PROSITE" id="PS50093">
    <property type="entry name" value="PKD"/>
    <property type="match status" value="1"/>
</dbReference>
<feature type="domain" description="PKD" evidence="2">
    <location>
        <begin position="724"/>
        <end position="805"/>
    </location>
</feature>
<evidence type="ECO:0000259" key="3">
    <source>
        <dbReference type="PROSITE" id="PS50853"/>
    </source>
</evidence>
<dbReference type="InterPro" id="IPR000601">
    <property type="entry name" value="PKD_dom"/>
</dbReference>
<dbReference type="InterPro" id="IPR012338">
    <property type="entry name" value="Beta-lactam/transpept-like"/>
</dbReference>
<dbReference type="SUPFAM" id="SSF49299">
    <property type="entry name" value="PKD domain"/>
    <property type="match status" value="1"/>
</dbReference>
<dbReference type="Pfam" id="PF20009">
    <property type="entry name" value="GEVED"/>
    <property type="match status" value="1"/>
</dbReference>
<gene>
    <name evidence="4" type="ORF">BC781_103172</name>
</gene>
<dbReference type="PANTHER" id="PTHR43405">
    <property type="entry name" value="GLYCOSYL HYDROLASE DIGH"/>
    <property type="match status" value="1"/>
</dbReference>
<dbReference type="SUPFAM" id="SSF51445">
    <property type="entry name" value="(Trans)glycosidases"/>
    <property type="match status" value="1"/>
</dbReference>
<dbReference type="InterPro" id="IPR026444">
    <property type="entry name" value="Secre_tail"/>
</dbReference>
<dbReference type="InterPro" id="IPR052177">
    <property type="entry name" value="Divisome_Glycosyl_Hydrolase"/>
</dbReference>
<dbReference type="NCBIfam" id="NF012211">
    <property type="entry name" value="tand_rpt_95"/>
    <property type="match status" value="2"/>
</dbReference>
<dbReference type="InterPro" id="IPR022409">
    <property type="entry name" value="PKD/Chitinase_dom"/>
</dbReference>
<dbReference type="Gene3D" id="2.60.40.10">
    <property type="entry name" value="Immunoglobulins"/>
    <property type="match status" value="2"/>
</dbReference>
<dbReference type="CDD" id="cd00146">
    <property type="entry name" value="PKD"/>
    <property type="match status" value="1"/>
</dbReference>
<dbReference type="SMART" id="SM00089">
    <property type="entry name" value="PKD"/>
    <property type="match status" value="1"/>
</dbReference>
<dbReference type="InterPro" id="IPR013783">
    <property type="entry name" value="Ig-like_fold"/>
</dbReference>
<dbReference type="Pfam" id="PF00144">
    <property type="entry name" value="Beta-lactamase"/>
    <property type="match status" value="1"/>
</dbReference>
<dbReference type="Gene3D" id="2.60.120.260">
    <property type="entry name" value="Galactose-binding domain-like"/>
    <property type="match status" value="2"/>
</dbReference>
<dbReference type="InterPro" id="IPR003790">
    <property type="entry name" value="GHL10"/>
</dbReference>
<dbReference type="Pfam" id="PF17963">
    <property type="entry name" value="Big_9"/>
    <property type="match status" value="2"/>
</dbReference>
<comment type="caution">
    <text evidence="4">The sequence shown here is derived from an EMBL/GenBank/DDBJ whole genome shotgun (WGS) entry which is preliminary data.</text>
</comment>
<evidence type="ECO:0000259" key="2">
    <source>
        <dbReference type="PROSITE" id="PS50093"/>
    </source>
</evidence>
<dbReference type="InterPro" id="IPR017853">
    <property type="entry name" value="GH"/>
</dbReference>
<dbReference type="InterPro" id="IPR029062">
    <property type="entry name" value="Class_I_gatase-like"/>
</dbReference>
<evidence type="ECO:0000313" key="5">
    <source>
        <dbReference type="Proteomes" id="UP000245535"/>
    </source>
</evidence>
<dbReference type="NCBIfam" id="TIGR04183">
    <property type="entry name" value="Por_Secre_tail"/>
    <property type="match status" value="1"/>
</dbReference>
<dbReference type="InterPro" id="IPR033803">
    <property type="entry name" value="CBD-like_Golvesin-Xly"/>
</dbReference>
<reference evidence="4 5" key="1">
    <citation type="submission" date="2018-03" db="EMBL/GenBank/DDBJ databases">
        <title>Genomic Encyclopedia of Archaeal and Bacterial Type Strains, Phase II (KMG-II): from individual species to whole genera.</title>
        <authorList>
            <person name="Goeker M."/>
        </authorList>
    </citation>
    <scope>NUCLEOTIDE SEQUENCE [LARGE SCALE GENOMIC DNA]</scope>
    <source>
        <strain evidence="4 5">DSM 28229</strain>
    </source>
</reference>
<dbReference type="InterPro" id="IPR035986">
    <property type="entry name" value="PKD_dom_sf"/>
</dbReference>
<dbReference type="Pfam" id="PF25275">
    <property type="entry name" value="Golvesin_C"/>
    <property type="match status" value="2"/>
</dbReference>
<evidence type="ECO:0000256" key="1">
    <source>
        <dbReference type="ARBA" id="ARBA00022729"/>
    </source>
</evidence>
<proteinExistence type="predicted"/>
<sequence>MLRSFFYPQFTYEMKHIYWRALLLTLFFGYHSLHAQEIFKNKLQNALRTAWEKTSIPGIGLAVSTPDQGMIFTSVGIGNIYTNSAITEESRFLIASNSKTFTAALVLRLQDAGYFDIDDKLSDHLIVSGLPNNYSMTIRQLLNHSAGVYDHFNNSNYWSLATAQPYKVFTDAEVMSYSNALGPSFSPGSSYSYSNAGFYLLGMLVEAKLGISAREAMDQWVIQPMGLDLSFLDDSSDPSNKIPYLAENSRAYEYHKSSITTAGSMVATPQNVAQFAKAVFSEGFLSSSSLNEMIAPSTRNSSYGLGTRRFSDNGVTHYGHTGTLAGYKSYMYYIPSMDVSVAMHANAYTDPSSLWFDIVDAVFDVVTQEYGSYCQNNNCNAPSRPRLLTSKNNVDGSFTLEWIANTETDLSGYRIYYSTSDNLSNWQIAANEASLSPSTSSFTFSSTSAFEVPTAESTVFLKLVAVGDDGLESESSDVYVRSDNANGKKVLIVDGFDRTGGSASWGSVTHNFAADYLKVFRDAEGSQLSVSSIANEALTSGLTYLQDYDMVIWFLGDESTIAETFSDAEQALVKTYLENGGKLLVTGSEIGWDLSAKGSSTDQNFYNNYLKANYVDDGSISYTPATGITSTLFEGTVLNFGQVYQEDYPDAISPQSGAEAIFNYASAGKQGGVAYKGTFGSSQEEGGVVYLSFPLETVSDQSSKVSFAGQLLDYFDLMLEDGTPTAKFVVSGLPAGIGTSLDFDASTSSDSDGSIAQYAWDFGDGSSATGLQASHFYQANGSYTVKLTVTDNDGKTSTKTQLISVSSEEELRGTWYTWTGKTPPTNAEINTAMQQIASGNFNIVYVPVWKYGMTYFPSDVLQSELGIDRFPEQGSRDVLAEMITAGHNNGLKVVAWFEWGFAGGTANEPIVTQKPEWITEKQDGTKSYDAGVHWLIHVHPEVQAFLTDLGVEVVSKYDIDGIQMDRIRFPSLDCSYDDFTSGMYLTEKGTLPPSNTSDANFQRWRADKLNDFMARFYDRMKEVEPNISVSNAPIVYPYGYDNFCQDWPQWVNSDHLDYAIPQVYRNSNSVYSSDLNGQLSEVNDNSKVVPGMTSVFNGQTIPSSTISAKINTTRSRGLDGQVIWYHTELVDDYAYLQANNYQTQAFLPPKASYTGFVHTDCPIVLPMKMDSESATLEGGWNTSTSQIGYLGANYLHDGNADKGNKKVIYTAVIPTSGTYEVFTLHTANTNRATNVPFDITHYNGVSTVLVNQQQNHSKWVSLGSYDFAAGPNAKIELKTTGTNGYVIADAIRLVFKECQSLVTPSSPIVVADNAVTDEDNSVAISVLANDDVVEGTWDFNSIALTAPQNGTASVDNATGVVTYTPNANFFGNDSLSYRVANSVGGVSEYQKIYVTVNPINDLPSAQNDQAELLINSSVVIDVLANDSDIEGLDVSSVTVTSNPQNGQATVNSTTGEITYTPNSNYSGVDNLVYQVADSDGALASAQVSITINDTPQNPPAPCASDSHNSTYEWIANVSVGSYSNTSSNDNGYGDYTANPIYVVTGESYGLSLTPGFLSSSYQEHWKVWIDFNADGDFDDAGEELFDTYGTGTSAVTGTITIPFGVSSGLKIMRVGMNGTSADYTLTPCNAFTYGEVEDYYVDLTNNGCVPPAVVSELIDNDAPEYAETGSWISSTSTSGYIGAGYRHDGDANKGSMAVTYSPNISVDGDYEVFVYYTAGSNRATNVPIEINHAQGQSTVTVNQQINNTTWVSLGTYSFTTGSGSAVMKNDGTDGVVIADAMRFDFVNCASPASRRQVQVEIQDEHTDLAYPNPFSDHLSIAWESNEVTEATISIYDAVGNLITTNNVQTKIGSNSTDFNTSNLANGLYFVKLNSDIQNLTFKVIKQ</sequence>
<dbReference type="Gene3D" id="3.20.20.80">
    <property type="entry name" value="Glycosidases"/>
    <property type="match status" value="1"/>
</dbReference>
<dbReference type="PROSITE" id="PS50853">
    <property type="entry name" value="FN3"/>
    <property type="match status" value="1"/>
</dbReference>
<dbReference type="Pfam" id="PF02638">
    <property type="entry name" value="GHL10"/>
    <property type="match status" value="1"/>
</dbReference>
<dbReference type="Gene3D" id="3.40.710.10">
    <property type="entry name" value="DD-peptidase/beta-lactamase superfamily"/>
    <property type="match status" value="1"/>
</dbReference>
<dbReference type="Pfam" id="PF18911">
    <property type="entry name" value="PKD_4"/>
    <property type="match status" value="1"/>
</dbReference>
<protein>
    <submittedName>
        <fullName evidence="4">Putative secreted protein (Por secretion system target)</fullName>
    </submittedName>
</protein>
<dbReference type="SUPFAM" id="SSF52317">
    <property type="entry name" value="Class I glutamine amidotransferase-like"/>
    <property type="match status" value="1"/>
</dbReference>
<dbReference type="PANTHER" id="PTHR43405:SF1">
    <property type="entry name" value="GLYCOSYL HYDROLASE DIGH"/>
    <property type="match status" value="1"/>
</dbReference>
<dbReference type="SUPFAM" id="SSF56601">
    <property type="entry name" value="beta-lactamase/transpeptidase-like"/>
    <property type="match status" value="1"/>
</dbReference>
<name>A0A315Z9H1_SEDFL</name>
<keyword evidence="5" id="KW-1185">Reference proteome</keyword>
<dbReference type="Pfam" id="PF18962">
    <property type="entry name" value="Por_Secre_tail"/>
    <property type="match status" value="1"/>
</dbReference>
<dbReference type="InterPro" id="IPR003961">
    <property type="entry name" value="FN3_dom"/>
</dbReference>
<dbReference type="InterPro" id="IPR045474">
    <property type="entry name" value="GEVED"/>
</dbReference>
<dbReference type="Proteomes" id="UP000245535">
    <property type="component" value="Unassembled WGS sequence"/>
</dbReference>
<feature type="domain" description="Fibronectin type-III" evidence="3">
    <location>
        <begin position="381"/>
        <end position="483"/>
    </location>
</feature>
<dbReference type="EMBL" id="QGDO01000003">
    <property type="protein sequence ID" value="PWJ41922.1"/>
    <property type="molecule type" value="Genomic_DNA"/>
</dbReference>
<dbReference type="InterPro" id="IPR001466">
    <property type="entry name" value="Beta-lactam-related"/>
</dbReference>